<keyword evidence="2" id="KW-1185">Reference proteome</keyword>
<evidence type="ECO:0000313" key="2">
    <source>
        <dbReference type="Proteomes" id="UP000052237"/>
    </source>
</evidence>
<dbReference type="EMBL" id="FAVB01000011">
    <property type="protein sequence ID" value="CUU90744.1"/>
    <property type="molecule type" value="Genomic_DNA"/>
</dbReference>
<organism evidence="1 2">
    <name type="scientific">Campylobacter hyointestinalis subsp. hyointestinalis</name>
    <dbReference type="NCBI Taxonomy" id="91352"/>
    <lineage>
        <taxon>Bacteria</taxon>
        <taxon>Pseudomonadati</taxon>
        <taxon>Campylobacterota</taxon>
        <taxon>Epsilonproteobacteria</taxon>
        <taxon>Campylobacterales</taxon>
        <taxon>Campylobacteraceae</taxon>
        <taxon>Campylobacter</taxon>
    </lineage>
</organism>
<dbReference type="Proteomes" id="UP000052237">
    <property type="component" value="Unassembled WGS sequence"/>
</dbReference>
<protein>
    <submittedName>
        <fullName evidence="1">RloB</fullName>
    </submittedName>
</protein>
<sequence length="251" mass="29241">MVLCHLSEILSLIMSRSRLNANTNSKKIKRSKDTLNPIYSVIIACEDKVSAPTYLNMVINDLKQNHSIRNESIVIAPHEHTDPKGVLDDLLKYKKDKITYKDFEHKWIVIDRDNNRPNGGGHNAQDFNDAILKSKSKKIEVAYANDSFELWYLLHFKYLQTPIMRDDIIKDLIKELKKLNEIKFRDLNRDNIKSKKISELIYVELLKLQNTAIRNSKRLLEYYGDDHNPESNNPSTNIHELIELLNGLKNN</sequence>
<name>A0A0S4SXG4_CAMHY</name>
<comment type="caution">
    <text evidence="1">The sequence shown here is derived from an EMBL/GenBank/DDBJ whole genome shotgun (WGS) entry which is preliminary data.</text>
</comment>
<gene>
    <name evidence="1" type="primary">rloB</name>
    <name evidence="1" type="ORF">ERS686654_02167</name>
</gene>
<proteinExistence type="predicted"/>
<reference evidence="1 2" key="1">
    <citation type="submission" date="2015-11" db="EMBL/GenBank/DDBJ databases">
        <authorList>
            <consortium name="Pathogen Informatics"/>
        </authorList>
    </citation>
    <scope>NUCLEOTIDE SEQUENCE [LARGE SCALE GENOMIC DNA]</scope>
    <source>
        <strain evidence="1 2">006A-0059</strain>
    </source>
</reference>
<dbReference type="InterPro" id="IPR025591">
    <property type="entry name" value="RloB"/>
</dbReference>
<dbReference type="Pfam" id="PF13707">
    <property type="entry name" value="RloB"/>
    <property type="match status" value="1"/>
</dbReference>
<accession>A0A0S4SXG4</accession>
<evidence type="ECO:0000313" key="1">
    <source>
        <dbReference type="EMBL" id="CUU90744.1"/>
    </source>
</evidence>
<dbReference type="AlphaFoldDB" id="A0A0S4SXG4"/>